<evidence type="ECO:0000313" key="3">
    <source>
        <dbReference type="Proteomes" id="UP000076066"/>
    </source>
</evidence>
<dbReference type="OrthoDB" id="407979at2"/>
<dbReference type="Gene3D" id="1.10.260.40">
    <property type="entry name" value="lambda repressor-like DNA-binding domains"/>
    <property type="match status" value="1"/>
</dbReference>
<evidence type="ECO:0000259" key="1">
    <source>
        <dbReference type="PROSITE" id="PS50943"/>
    </source>
</evidence>
<keyword evidence="3" id="KW-1185">Reference proteome</keyword>
<feature type="domain" description="HTH cro/C1-type" evidence="1">
    <location>
        <begin position="70"/>
        <end position="124"/>
    </location>
</feature>
<dbReference type="GeneID" id="53317511"/>
<dbReference type="AlphaFoldDB" id="A0A143DHB1"/>
<dbReference type="Proteomes" id="UP000076066">
    <property type="component" value="Plasmid unnamed 1"/>
</dbReference>
<evidence type="ECO:0000313" key="2">
    <source>
        <dbReference type="EMBL" id="AMW35733.1"/>
    </source>
</evidence>
<reference evidence="2 3" key="1">
    <citation type="submission" date="2016-02" db="EMBL/GenBank/DDBJ databases">
        <title>Complete Genome of H5569, the type strain of the newly described species Haematospirillium jordaniae.</title>
        <authorList>
            <person name="Nicholson A.C."/>
            <person name="Humrighouse B.W."/>
            <person name="Loparov V."/>
            <person name="McQuiston J.R."/>
        </authorList>
    </citation>
    <scope>NUCLEOTIDE SEQUENCE [LARGE SCALE GENOMIC DNA]</scope>
    <source>
        <strain evidence="2 3">H5569</strain>
        <plasmid evidence="3">Plasmid unnamed 1</plasmid>
    </source>
</reference>
<gene>
    <name evidence="2" type="ORF">AY555_10155</name>
</gene>
<sequence length="140" mass="15028">MLKVSVIKDHTGSPVGVVLPFEIFRRLAEQAESALSDEDLAALVLATHDPNEETWPAALVNRLLDGENPLHVYRTYRGLSQKSLAEKAGCTANYISQLETGRRVMSPIMASSLANILGIDADDLIGSGGFTTDISACEKA</sequence>
<accession>A0A143DHB1</accession>
<organism evidence="2 3">
    <name type="scientific">Haematospirillum jordaniae</name>
    <dbReference type="NCBI Taxonomy" id="1549855"/>
    <lineage>
        <taxon>Bacteria</taxon>
        <taxon>Pseudomonadati</taxon>
        <taxon>Pseudomonadota</taxon>
        <taxon>Alphaproteobacteria</taxon>
        <taxon>Rhodospirillales</taxon>
        <taxon>Novispirillaceae</taxon>
        <taxon>Haematospirillum</taxon>
    </lineage>
</organism>
<dbReference type="KEGG" id="hjo:AY555_10155"/>
<dbReference type="GO" id="GO:0003677">
    <property type="term" value="F:DNA binding"/>
    <property type="evidence" value="ECO:0007669"/>
    <property type="project" value="InterPro"/>
</dbReference>
<dbReference type="Pfam" id="PF13560">
    <property type="entry name" value="HTH_31"/>
    <property type="match status" value="1"/>
</dbReference>
<name>A0A143DHB1_9PROT</name>
<dbReference type="InterPro" id="IPR010982">
    <property type="entry name" value="Lambda_DNA-bd_dom_sf"/>
</dbReference>
<dbReference type="CDD" id="cd00093">
    <property type="entry name" value="HTH_XRE"/>
    <property type="match status" value="1"/>
</dbReference>
<dbReference type="PROSITE" id="PS50943">
    <property type="entry name" value="HTH_CROC1"/>
    <property type="match status" value="1"/>
</dbReference>
<dbReference type="InterPro" id="IPR001387">
    <property type="entry name" value="Cro/C1-type_HTH"/>
</dbReference>
<protein>
    <recommendedName>
        <fullName evidence="1">HTH cro/C1-type domain-containing protein</fullName>
    </recommendedName>
</protein>
<dbReference type="EMBL" id="CP014526">
    <property type="protein sequence ID" value="AMW35733.1"/>
    <property type="molecule type" value="Genomic_DNA"/>
</dbReference>
<dbReference type="SMART" id="SM00530">
    <property type="entry name" value="HTH_XRE"/>
    <property type="match status" value="1"/>
</dbReference>
<dbReference type="RefSeq" id="WP_066136974.1">
    <property type="nucleotide sequence ID" value="NZ_CP014526.1"/>
</dbReference>
<dbReference type="SUPFAM" id="SSF47413">
    <property type="entry name" value="lambda repressor-like DNA-binding domains"/>
    <property type="match status" value="1"/>
</dbReference>
<proteinExistence type="predicted"/>
<keyword evidence="2" id="KW-0614">Plasmid</keyword>
<geneLocation type="plasmid" evidence="2 3">
    <name>unnamed 1</name>
</geneLocation>